<comment type="similarity">
    <text evidence="2">Belongs to the band 7/mec-2 family. Flotillin subfamily.</text>
</comment>
<evidence type="ECO:0000256" key="1">
    <source>
        <dbReference type="ARBA" id="ARBA00004345"/>
    </source>
</evidence>
<dbReference type="SUPFAM" id="SSF117892">
    <property type="entry name" value="Band 7/SPFH domain"/>
    <property type="match status" value="1"/>
</dbReference>
<organism evidence="3 4">
    <name type="scientific">Cebus imitator</name>
    <name type="common">Panamanian white-faced capuchin</name>
    <name type="synonym">Cebus capucinus imitator</name>
    <dbReference type="NCBI Taxonomy" id="2715852"/>
    <lineage>
        <taxon>Eukaryota</taxon>
        <taxon>Metazoa</taxon>
        <taxon>Chordata</taxon>
        <taxon>Craniata</taxon>
        <taxon>Vertebrata</taxon>
        <taxon>Euteleostomi</taxon>
        <taxon>Mammalia</taxon>
        <taxon>Eutheria</taxon>
        <taxon>Euarchontoglires</taxon>
        <taxon>Primates</taxon>
        <taxon>Haplorrhini</taxon>
        <taxon>Platyrrhini</taxon>
        <taxon>Cebidae</taxon>
        <taxon>Cebinae</taxon>
        <taxon>Cebus</taxon>
    </lineage>
</organism>
<sequence length="382" mass="42441">IFFTCGPNESMVVSGFCQSPPVMVAGGSVFQIQRISLNTPSMSRVKRFILAMGPPSQSLGIAQVKIQGQNKEMLAAACQMFLRKPEAEIAHIALETLEGHQRAIMIYKDRQKFSQQVFKVASSDLVNMDISVVSYTLKDVHDDQDYLHSLGKAKRDAGIREAKAKQEKVSAQYLSEIKMAKELKKATFDIEVNTRRAQADLSYQLQVAKTKQQIEEQWVQVQVVERAQQVAVQEQEIAWREKKLEARVRKPAEAERYKLERLAEAEKSQLIMQAEAGAESVRMRGEAEAFAIGVRARARAEVEQMTKKAEAFQLYQEAAQLDMLLEKLPQVAEEISGPLTSANKITLVSSGSGTMGAATVTGEVLDILSHLPESVERLTGVT</sequence>
<evidence type="ECO:0000313" key="3">
    <source>
        <dbReference type="Ensembl" id="ENSCCAP00000036032.1"/>
    </source>
</evidence>
<comment type="subcellular location">
    <subcellularLocation>
        <location evidence="1">Membrane</location>
        <location evidence="1">Caveola</location>
    </subcellularLocation>
    <subcellularLocation>
        <location evidence="2">Membrane</location>
    </subcellularLocation>
    <subcellularLocation>
        <location evidence="2">Endosome</location>
    </subcellularLocation>
</comment>
<accession>A0A2K5S6L3</accession>
<comment type="subunit">
    <text evidence="2">Heterooligomeric complex.</text>
</comment>
<dbReference type="GO" id="GO:0002090">
    <property type="term" value="P:regulation of receptor internalization"/>
    <property type="evidence" value="ECO:0007669"/>
    <property type="project" value="TreeGrafter"/>
</dbReference>
<dbReference type="GeneTree" id="ENSGT00560000077232"/>
<dbReference type="OMA" id="AMSAPHN"/>
<reference evidence="3" key="2">
    <citation type="submission" date="2025-09" db="UniProtKB">
        <authorList>
            <consortium name="Ensembl"/>
        </authorList>
    </citation>
    <scope>IDENTIFICATION</scope>
</reference>
<dbReference type="InterPro" id="IPR036013">
    <property type="entry name" value="Band_7/SPFH_dom_sf"/>
</dbReference>
<dbReference type="GO" id="GO:0002020">
    <property type="term" value="F:protease binding"/>
    <property type="evidence" value="ECO:0007669"/>
    <property type="project" value="TreeGrafter"/>
</dbReference>
<dbReference type="Proteomes" id="UP000233040">
    <property type="component" value="Unassembled WGS sequence"/>
</dbReference>
<keyword evidence="4" id="KW-1185">Reference proteome</keyword>
<dbReference type="GO" id="GO:2000049">
    <property type="term" value="P:positive regulation of cell-cell adhesion mediated by cadherin"/>
    <property type="evidence" value="ECO:0007669"/>
    <property type="project" value="TreeGrafter"/>
</dbReference>
<reference evidence="3" key="1">
    <citation type="submission" date="2025-08" db="UniProtKB">
        <authorList>
            <consortium name="Ensembl"/>
        </authorList>
    </citation>
    <scope>IDENTIFICATION</scope>
</reference>
<dbReference type="GO" id="GO:0072659">
    <property type="term" value="P:protein localization to plasma membrane"/>
    <property type="evidence" value="ECO:0007669"/>
    <property type="project" value="TreeGrafter"/>
</dbReference>
<dbReference type="GO" id="GO:0070528">
    <property type="term" value="P:protein kinase C signaling"/>
    <property type="evidence" value="ECO:0007669"/>
    <property type="project" value="TreeGrafter"/>
</dbReference>
<dbReference type="AlphaFoldDB" id="A0A2K5S6L3"/>
<protein>
    <recommendedName>
        <fullName evidence="2">Flotillin</fullName>
    </recommendedName>
</protein>
<name>A0A2K5S6L3_CEBIM</name>
<evidence type="ECO:0000313" key="4">
    <source>
        <dbReference type="Proteomes" id="UP000233040"/>
    </source>
</evidence>
<keyword evidence="2" id="KW-0472">Membrane</keyword>
<dbReference type="Gene3D" id="3.30.479.30">
    <property type="entry name" value="Band 7 domain"/>
    <property type="match status" value="1"/>
</dbReference>
<dbReference type="GO" id="GO:0045807">
    <property type="term" value="P:positive regulation of endocytosis"/>
    <property type="evidence" value="ECO:0007669"/>
    <property type="project" value="TreeGrafter"/>
</dbReference>
<dbReference type="STRING" id="9516.ENSCCAP00000036032"/>
<dbReference type="Ensembl" id="ENSCCAT00000053813.1">
    <property type="protein sequence ID" value="ENSCCAP00000036032.1"/>
    <property type="gene ID" value="ENSCCAG00000035917.1"/>
</dbReference>
<dbReference type="PANTHER" id="PTHR13806:SF46">
    <property type="entry name" value="FLOTILLIN-1-RELATED"/>
    <property type="match status" value="1"/>
</dbReference>
<dbReference type="InterPro" id="IPR027705">
    <property type="entry name" value="Flotillin_fam"/>
</dbReference>
<dbReference type="GO" id="GO:0005768">
    <property type="term" value="C:endosome"/>
    <property type="evidence" value="ECO:0007669"/>
    <property type="project" value="UniProtKB-SubCell"/>
</dbReference>
<dbReference type="GO" id="GO:1901890">
    <property type="term" value="P:positive regulation of cell junction assembly"/>
    <property type="evidence" value="ECO:0007669"/>
    <property type="project" value="TreeGrafter"/>
</dbReference>
<evidence type="ECO:0000256" key="2">
    <source>
        <dbReference type="RuleBase" id="RU366054"/>
    </source>
</evidence>
<dbReference type="GO" id="GO:0016600">
    <property type="term" value="C:flotillin complex"/>
    <property type="evidence" value="ECO:0007669"/>
    <property type="project" value="TreeGrafter"/>
</dbReference>
<dbReference type="PANTHER" id="PTHR13806">
    <property type="entry name" value="FLOTILLIN-RELATED"/>
    <property type="match status" value="1"/>
</dbReference>
<proteinExistence type="inferred from homology"/>
<dbReference type="CDD" id="cd03399">
    <property type="entry name" value="SPFH_flotillin"/>
    <property type="match status" value="1"/>
</dbReference>